<feature type="transmembrane region" description="Helical" evidence="5">
    <location>
        <begin position="6"/>
        <end position="25"/>
    </location>
</feature>
<dbReference type="PANTHER" id="PTHR16950">
    <property type="entry name" value="ZINC TRANSPORTER SLC39A7 HISTIDINE-RICH MEMBRANE PROTEIN KE4"/>
    <property type="match status" value="1"/>
</dbReference>
<reference evidence="6 7" key="1">
    <citation type="journal article" date="2016" name="Nat. Commun.">
        <title>Thousands of microbial genomes shed light on interconnected biogeochemical processes in an aquifer system.</title>
        <authorList>
            <person name="Anantharaman K."/>
            <person name="Brown C.T."/>
            <person name="Hug L.A."/>
            <person name="Sharon I."/>
            <person name="Castelle C.J."/>
            <person name="Probst A.J."/>
            <person name="Thomas B.C."/>
            <person name="Singh A."/>
            <person name="Wilkins M.J."/>
            <person name="Karaoz U."/>
            <person name="Brodie E.L."/>
            <person name="Williams K.H."/>
            <person name="Hubbard S.S."/>
            <person name="Banfield J.F."/>
        </authorList>
    </citation>
    <scope>NUCLEOTIDE SEQUENCE [LARGE SCALE GENOMIC DNA]</scope>
</reference>
<dbReference type="EMBL" id="MFJM01000012">
    <property type="protein sequence ID" value="OGG18924.1"/>
    <property type="molecule type" value="Genomic_DNA"/>
</dbReference>
<feature type="transmembrane region" description="Helical" evidence="5">
    <location>
        <begin position="191"/>
        <end position="213"/>
    </location>
</feature>
<dbReference type="GO" id="GO:0016020">
    <property type="term" value="C:membrane"/>
    <property type="evidence" value="ECO:0007669"/>
    <property type="project" value="UniProtKB-SubCell"/>
</dbReference>
<dbReference type="STRING" id="1798383.A3D78_05710"/>
<keyword evidence="3 5" id="KW-1133">Transmembrane helix</keyword>
<dbReference type="GO" id="GO:0046873">
    <property type="term" value="F:metal ion transmembrane transporter activity"/>
    <property type="evidence" value="ECO:0007669"/>
    <property type="project" value="InterPro"/>
</dbReference>
<dbReference type="PANTHER" id="PTHR16950:SF16">
    <property type="entry name" value="ZINC TRANSPORTER ZIP13"/>
    <property type="match status" value="1"/>
</dbReference>
<gene>
    <name evidence="6" type="ORF">A3D78_05710</name>
</gene>
<evidence type="ECO:0000313" key="6">
    <source>
        <dbReference type="EMBL" id="OGG18924.1"/>
    </source>
</evidence>
<feature type="transmembrane region" description="Helical" evidence="5">
    <location>
        <begin position="67"/>
        <end position="86"/>
    </location>
</feature>
<sequence>MLGYIIIFTIIGSILSLIGGVLLLFKKHLSETLVLDLTSFAAGVLLATAFIDLFPEAISGTENHAKIFVYALSGMIVFFTLERFFLWFHHHHETTKEIRPSVLLITIGDSIHNFIDGVAITSSFLVSFPLGVTTALAVAAHEIPQEIADFSVLLSQKVSKFKTLAFNGLSALTSLLGAIITYYLAERITVLLPYIISFTAGMFIYIAASDLIPELHRSSIKKTNAWHQTATLLFGIFLVSIIKSLINE</sequence>
<name>A0A1F6A326_9BACT</name>
<evidence type="ECO:0000256" key="2">
    <source>
        <dbReference type="ARBA" id="ARBA00022692"/>
    </source>
</evidence>
<evidence type="ECO:0008006" key="8">
    <source>
        <dbReference type="Google" id="ProtNLM"/>
    </source>
</evidence>
<keyword evidence="2 5" id="KW-0812">Transmembrane</keyword>
<evidence type="ECO:0000313" key="7">
    <source>
        <dbReference type="Proteomes" id="UP000176253"/>
    </source>
</evidence>
<organism evidence="6 7">
    <name type="scientific">Candidatus Gottesmanbacteria bacterium RIFCSPHIGHO2_02_FULL_39_14</name>
    <dbReference type="NCBI Taxonomy" id="1798383"/>
    <lineage>
        <taxon>Bacteria</taxon>
        <taxon>Candidatus Gottesmaniibacteriota</taxon>
    </lineage>
</organism>
<evidence type="ECO:0000256" key="3">
    <source>
        <dbReference type="ARBA" id="ARBA00022989"/>
    </source>
</evidence>
<keyword evidence="4 5" id="KW-0472">Membrane</keyword>
<evidence type="ECO:0000256" key="4">
    <source>
        <dbReference type="ARBA" id="ARBA00023136"/>
    </source>
</evidence>
<feature type="transmembrane region" description="Helical" evidence="5">
    <location>
        <begin position="37"/>
        <end position="55"/>
    </location>
</feature>
<evidence type="ECO:0000256" key="1">
    <source>
        <dbReference type="ARBA" id="ARBA00004141"/>
    </source>
</evidence>
<feature type="transmembrane region" description="Helical" evidence="5">
    <location>
        <begin position="225"/>
        <end position="246"/>
    </location>
</feature>
<dbReference type="Proteomes" id="UP000176253">
    <property type="component" value="Unassembled WGS sequence"/>
</dbReference>
<dbReference type="InterPro" id="IPR003689">
    <property type="entry name" value="ZIP"/>
</dbReference>
<proteinExistence type="predicted"/>
<dbReference type="Pfam" id="PF02535">
    <property type="entry name" value="Zip"/>
    <property type="match status" value="1"/>
</dbReference>
<comment type="subcellular location">
    <subcellularLocation>
        <location evidence="1">Membrane</location>
        <topology evidence="1">Multi-pass membrane protein</topology>
    </subcellularLocation>
</comment>
<protein>
    <recommendedName>
        <fullName evidence="8">ZIP zinc transporter</fullName>
    </recommendedName>
</protein>
<comment type="caution">
    <text evidence="6">The sequence shown here is derived from an EMBL/GenBank/DDBJ whole genome shotgun (WGS) entry which is preliminary data.</text>
</comment>
<dbReference type="AlphaFoldDB" id="A0A1F6A326"/>
<evidence type="ECO:0000256" key="5">
    <source>
        <dbReference type="SAM" id="Phobius"/>
    </source>
</evidence>
<feature type="transmembrane region" description="Helical" evidence="5">
    <location>
        <begin position="164"/>
        <end position="185"/>
    </location>
</feature>
<accession>A0A1F6A326</accession>